<keyword evidence="3" id="KW-1185">Reference proteome</keyword>
<feature type="region of interest" description="Disordered" evidence="1">
    <location>
        <begin position="1"/>
        <end position="37"/>
    </location>
</feature>
<dbReference type="EMBL" id="BQNB010013773">
    <property type="protein sequence ID" value="GJT20105.1"/>
    <property type="molecule type" value="Genomic_DNA"/>
</dbReference>
<dbReference type="Proteomes" id="UP001151760">
    <property type="component" value="Unassembled WGS sequence"/>
</dbReference>
<evidence type="ECO:0000313" key="3">
    <source>
        <dbReference type="Proteomes" id="UP001151760"/>
    </source>
</evidence>
<gene>
    <name evidence="2" type="ORF">Tco_0878811</name>
</gene>
<protein>
    <submittedName>
        <fullName evidence="2">Uncharacterized protein</fullName>
    </submittedName>
</protein>
<feature type="compositionally biased region" description="Acidic residues" evidence="1">
    <location>
        <begin position="8"/>
        <end position="19"/>
    </location>
</feature>
<evidence type="ECO:0000313" key="2">
    <source>
        <dbReference type="EMBL" id="GJT20105.1"/>
    </source>
</evidence>
<accession>A0ABQ5BZ96</accession>
<evidence type="ECO:0000256" key="1">
    <source>
        <dbReference type="SAM" id="MobiDB-lite"/>
    </source>
</evidence>
<reference evidence="2" key="1">
    <citation type="journal article" date="2022" name="Int. J. Mol. Sci.">
        <title>Draft Genome of Tanacetum Coccineum: Genomic Comparison of Closely Related Tanacetum-Family Plants.</title>
        <authorList>
            <person name="Yamashiro T."/>
            <person name="Shiraishi A."/>
            <person name="Nakayama K."/>
            <person name="Satake H."/>
        </authorList>
    </citation>
    <scope>NUCLEOTIDE SEQUENCE</scope>
</reference>
<reference evidence="2" key="2">
    <citation type="submission" date="2022-01" db="EMBL/GenBank/DDBJ databases">
        <authorList>
            <person name="Yamashiro T."/>
            <person name="Shiraishi A."/>
            <person name="Satake H."/>
            <person name="Nakayama K."/>
        </authorList>
    </citation>
    <scope>NUCLEOTIDE SEQUENCE</scope>
</reference>
<proteinExistence type="predicted"/>
<feature type="compositionally biased region" description="Basic and acidic residues" evidence="1">
    <location>
        <begin position="20"/>
        <end position="36"/>
    </location>
</feature>
<organism evidence="2 3">
    <name type="scientific">Tanacetum coccineum</name>
    <dbReference type="NCBI Taxonomy" id="301880"/>
    <lineage>
        <taxon>Eukaryota</taxon>
        <taxon>Viridiplantae</taxon>
        <taxon>Streptophyta</taxon>
        <taxon>Embryophyta</taxon>
        <taxon>Tracheophyta</taxon>
        <taxon>Spermatophyta</taxon>
        <taxon>Magnoliopsida</taxon>
        <taxon>eudicotyledons</taxon>
        <taxon>Gunneridae</taxon>
        <taxon>Pentapetalae</taxon>
        <taxon>asterids</taxon>
        <taxon>campanulids</taxon>
        <taxon>Asterales</taxon>
        <taxon>Asteraceae</taxon>
        <taxon>Asteroideae</taxon>
        <taxon>Anthemideae</taxon>
        <taxon>Anthemidinae</taxon>
        <taxon>Tanacetum</taxon>
    </lineage>
</organism>
<sequence>MESILPINDDDSDNDDDLINDLKKDEELEGDSDTKAVPDTIFDDASIHINAENASALPKRPKKDWVKDYAWDLTSASVDLSEKKMLWDYLSHVIAQWAELKHLKEKIAYGKQGNTIPQYREILLNLDLADLDLIIEQRL</sequence>
<name>A0ABQ5BZ96_9ASTR</name>
<comment type="caution">
    <text evidence="2">The sequence shown here is derived from an EMBL/GenBank/DDBJ whole genome shotgun (WGS) entry which is preliminary data.</text>
</comment>